<keyword evidence="4" id="KW-1185">Reference proteome</keyword>
<dbReference type="RefSeq" id="WP_254013579.1">
    <property type="nucleotide sequence ID" value="NZ_JAMZMM010000245.1"/>
</dbReference>
<gene>
    <name evidence="3" type="ORF">NJ959_20585</name>
</gene>
<dbReference type="InterPro" id="IPR021355">
    <property type="entry name" value="Phage_Syn9_Gp224"/>
</dbReference>
<dbReference type="Proteomes" id="UP001204953">
    <property type="component" value="Unassembled WGS sequence"/>
</dbReference>
<proteinExistence type="predicted"/>
<feature type="transmembrane region" description="Helical" evidence="2">
    <location>
        <begin position="6"/>
        <end position="26"/>
    </location>
</feature>
<keyword evidence="2" id="KW-0812">Transmembrane</keyword>
<name>A0AAE3KQM3_9CYAN</name>
<dbReference type="Pfam" id="PF11189">
    <property type="entry name" value="DUF2973"/>
    <property type="match status" value="1"/>
</dbReference>
<accession>A0AAE3KQM3</accession>
<evidence type="ECO:0000313" key="3">
    <source>
        <dbReference type="EMBL" id="MCP2730828.1"/>
    </source>
</evidence>
<evidence type="ECO:0000256" key="2">
    <source>
        <dbReference type="SAM" id="Phobius"/>
    </source>
</evidence>
<dbReference type="AlphaFoldDB" id="A0AAE3KQM3"/>
<feature type="region of interest" description="Disordered" evidence="1">
    <location>
        <begin position="34"/>
        <end position="62"/>
    </location>
</feature>
<evidence type="ECO:0000313" key="4">
    <source>
        <dbReference type="Proteomes" id="UP001204953"/>
    </source>
</evidence>
<comment type="caution">
    <text evidence="3">The sequence shown here is derived from an EMBL/GenBank/DDBJ whole genome shotgun (WGS) entry which is preliminary data.</text>
</comment>
<keyword evidence="2" id="KW-0472">Membrane</keyword>
<evidence type="ECO:0000256" key="1">
    <source>
        <dbReference type="SAM" id="MobiDB-lite"/>
    </source>
</evidence>
<organism evidence="3 4">
    <name type="scientific">Limnofasciculus baicalensis BBK-W-15</name>
    <dbReference type="NCBI Taxonomy" id="2699891"/>
    <lineage>
        <taxon>Bacteria</taxon>
        <taxon>Bacillati</taxon>
        <taxon>Cyanobacteriota</taxon>
        <taxon>Cyanophyceae</taxon>
        <taxon>Coleofasciculales</taxon>
        <taxon>Coleofasciculaceae</taxon>
        <taxon>Limnofasciculus</taxon>
        <taxon>Limnofasciculus baicalensis</taxon>
    </lineage>
</organism>
<keyword evidence="2" id="KW-1133">Transmembrane helix</keyword>
<dbReference type="EMBL" id="JAMZMM010000245">
    <property type="protein sequence ID" value="MCP2730828.1"/>
    <property type="molecule type" value="Genomic_DNA"/>
</dbReference>
<sequence length="101" mass="11253">MLHLIYVIAFTIIAFLAIANLMRSLMTLGIDSQRGYPTPRRSPLAGDPTPLTHPEMFDDRGNPINEPLLVMRSMTVEDARQRLDALYNASPGSSVDKPEEI</sequence>
<protein>
    <submittedName>
        <fullName evidence="3">DUF2973 domain-containing protein</fullName>
    </submittedName>
</protein>
<reference evidence="3" key="1">
    <citation type="submission" date="2022-06" db="EMBL/GenBank/DDBJ databases">
        <title>New cyanobacteria of genus Symplocastrum in benthos of Lake Baikal.</title>
        <authorList>
            <person name="Sorokovikova E."/>
            <person name="Tikhonova I."/>
            <person name="Krasnopeev A."/>
            <person name="Evseev P."/>
            <person name="Gladkikh A."/>
            <person name="Belykh O."/>
        </authorList>
    </citation>
    <scope>NUCLEOTIDE SEQUENCE</scope>
    <source>
        <strain evidence="3">BBK-W-15</strain>
    </source>
</reference>